<reference evidence="1 2" key="1">
    <citation type="submission" date="2014-04" db="EMBL/GenBank/DDBJ databases">
        <title>Evolutionary Origins and Diversification of the Mycorrhizal Mutualists.</title>
        <authorList>
            <consortium name="DOE Joint Genome Institute"/>
            <consortium name="Mycorrhizal Genomics Consortium"/>
            <person name="Kohler A."/>
            <person name="Kuo A."/>
            <person name="Nagy L.G."/>
            <person name="Floudas D."/>
            <person name="Copeland A."/>
            <person name="Barry K.W."/>
            <person name="Cichocki N."/>
            <person name="Veneault-Fourrey C."/>
            <person name="LaButti K."/>
            <person name="Lindquist E.A."/>
            <person name="Lipzen A."/>
            <person name="Lundell T."/>
            <person name="Morin E."/>
            <person name="Murat C."/>
            <person name="Riley R."/>
            <person name="Ohm R."/>
            <person name="Sun H."/>
            <person name="Tunlid A."/>
            <person name="Henrissat B."/>
            <person name="Grigoriev I.V."/>
            <person name="Hibbett D.S."/>
            <person name="Martin F."/>
        </authorList>
    </citation>
    <scope>NUCLEOTIDE SEQUENCE [LARGE SCALE GENOMIC DNA]</scope>
    <source>
        <strain evidence="1 2">FD-317 M1</strain>
    </source>
</reference>
<evidence type="ECO:0000313" key="1">
    <source>
        <dbReference type="EMBL" id="KIK54784.1"/>
    </source>
</evidence>
<dbReference type="AlphaFoldDB" id="A0A0D0BY66"/>
<sequence length="109" mass="12143">MTITTAGDITSVFDWDFGFIAPVLLSDPTMALHVDLATEYSGEPAITRIDPALTEDLRECSSQYFEVLFSVALSYYKTIIAGKDFRHLWFALRNWIGADPEGCFGKLGI</sequence>
<accession>A0A0D0BY66</accession>
<organism evidence="1 2">
    <name type="scientific">Collybiopsis luxurians FD-317 M1</name>
    <dbReference type="NCBI Taxonomy" id="944289"/>
    <lineage>
        <taxon>Eukaryota</taxon>
        <taxon>Fungi</taxon>
        <taxon>Dikarya</taxon>
        <taxon>Basidiomycota</taxon>
        <taxon>Agaricomycotina</taxon>
        <taxon>Agaricomycetes</taxon>
        <taxon>Agaricomycetidae</taxon>
        <taxon>Agaricales</taxon>
        <taxon>Marasmiineae</taxon>
        <taxon>Omphalotaceae</taxon>
        <taxon>Collybiopsis</taxon>
        <taxon>Collybiopsis luxurians</taxon>
    </lineage>
</organism>
<keyword evidence="2" id="KW-1185">Reference proteome</keyword>
<dbReference type="OrthoDB" id="3554464at2759"/>
<gene>
    <name evidence="1" type="ORF">GYMLUDRAFT_48483</name>
</gene>
<dbReference type="HOGENOM" id="CLU_2184276_0_0_1"/>
<name>A0A0D0BY66_9AGAR</name>
<proteinExistence type="predicted"/>
<dbReference type="EMBL" id="KN834813">
    <property type="protein sequence ID" value="KIK54784.1"/>
    <property type="molecule type" value="Genomic_DNA"/>
</dbReference>
<evidence type="ECO:0000313" key="2">
    <source>
        <dbReference type="Proteomes" id="UP000053593"/>
    </source>
</evidence>
<dbReference type="Proteomes" id="UP000053593">
    <property type="component" value="Unassembled WGS sequence"/>
</dbReference>
<protein>
    <submittedName>
        <fullName evidence="1">Uncharacterized protein</fullName>
    </submittedName>
</protein>